<dbReference type="SUPFAM" id="SSF52091">
    <property type="entry name" value="SpoIIaa-like"/>
    <property type="match status" value="1"/>
</dbReference>
<dbReference type="Proteomes" id="UP000198582">
    <property type="component" value="Unassembled WGS sequence"/>
</dbReference>
<organism evidence="2 3">
    <name type="scientific">Amycolatopsis saalfeldensis</name>
    <dbReference type="NCBI Taxonomy" id="394193"/>
    <lineage>
        <taxon>Bacteria</taxon>
        <taxon>Bacillati</taxon>
        <taxon>Actinomycetota</taxon>
        <taxon>Actinomycetes</taxon>
        <taxon>Pseudonocardiales</taxon>
        <taxon>Pseudonocardiaceae</taxon>
        <taxon>Amycolatopsis</taxon>
    </lineage>
</organism>
<dbReference type="InterPro" id="IPR002645">
    <property type="entry name" value="STAS_dom"/>
</dbReference>
<evidence type="ECO:0000259" key="1">
    <source>
        <dbReference type="PROSITE" id="PS50801"/>
    </source>
</evidence>
<dbReference type="PROSITE" id="PS50801">
    <property type="entry name" value="STAS"/>
    <property type="match status" value="1"/>
</dbReference>
<protein>
    <submittedName>
        <fullName evidence="2">Anti-anti-sigma factor</fullName>
    </submittedName>
</protein>
<dbReference type="InterPro" id="IPR036513">
    <property type="entry name" value="STAS_dom_sf"/>
</dbReference>
<dbReference type="Gene3D" id="3.30.750.24">
    <property type="entry name" value="STAS domain"/>
    <property type="match status" value="1"/>
</dbReference>
<name>A0A1H8YFM4_9PSEU</name>
<dbReference type="Pfam" id="PF13466">
    <property type="entry name" value="STAS_2"/>
    <property type="match status" value="1"/>
</dbReference>
<accession>A0A1H8YFM4</accession>
<dbReference type="STRING" id="394193.SAMN04489732_11550"/>
<evidence type="ECO:0000313" key="2">
    <source>
        <dbReference type="EMBL" id="SEP50872.1"/>
    </source>
</evidence>
<dbReference type="EMBL" id="FOEF01000015">
    <property type="protein sequence ID" value="SEP50872.1"/>
    <property type="molecule type" value="Genomic_DNA"/>
</dbReference>
<evidence type="ECO:0000313" key="3">
    <source>
        <dbReference type="Proteomes" id="UP000198582"/>
    </source>
</evidence>
<reference evidence="2 3" key="1">
    <citation type="submission" date="2016-10" db="EMBL/GenBank/DDBJ databases">
        <authorList>
            <person name="de Groot N.N."/>
        </authorList>
    </citation>
    <scope>NUCLEOTIDE SEQUENCE [LARGE SCALE GENOMIC DNA]</scope>
    <source>
        <strain evidence="2 3">DSM 44993</strain>
    </source>
</reference>
<dbReference type="OrthoDB" id="3690201at2"/>
<dbReference type="CDD" id="cd07043">
    <property type="entry name" value="STAS_anti-anti-sigma_factors"/>
    <property type="match status" value="1"/>
</dbReference>
<dbReference type="InterPro" id="IPR058548">
    <property type="entry name" value="MlaB-like_STAS"/>
</dbReference>
<sequence>MSAVRPTDQRPIPDAVGQLRLHVRRPSPGAAVIEVAGELDLATAPRLAEVVESRIRSTVGVVIVDLGRTTFLAVSGLRTLHHLQTLAREHDVDFYVDHAGSHPVRRLLERLPLGCERPGIAAGLTRIPAPRGIPT</sequence>
<gene>
    <name evidence="2" type="ORF">SAMN04489732_11550</name>
</gene>
<keyword evidence="3" id="KW-1185">Reference proteome</keyword>
<dbReference type="RefSeq" id="WP_091622687.1">
    <property type="nucleotide sequence ID" value="NZ_FOEF01000015.1"/>
</dbReference>
<dbReference type="AlphaFoldDB" id="A0A1H8YFM4"/>
<proteinExistence type="predicted"/>
<feature type="domain" description="STAS" evidence="1">
    <location>
        <begin position="28"/>
        <end position="113"/>
    </location>
</feature>